<protein>
    <recommendedName>
        <fullName evidence="2">Ornithine decarboxylase antizyme</fullName>
    </recommendedName>
</protein>
<comment type="similarity">
    <text evidence="1">Belongs to the ODC antizyme family.</text>
</comment>
<dbReference type="OMA" id="NKHACIG"/>
<keyword evidence="4" id="KW-1185">Reference proteome</keyword>
<dbReference type="AlphaFoldDB" id="A0A8B6X0M4"/>
<dbReference type="SUPFAM" id="SSF55729">
    <property type="entry name" value="Acyl-CoA N-acyltransferases (Nat)"/>
    <property type="match status" value="1"/>
</dbReference>
<dbReference type="GO" id="GO:0045732">
    <property type="term" value="P:positive regulation of protein catabolic process"/>
    <property type="evidence" value="ECO:0007669"/>
    <property type="project" value="TreeGrafter"/>
</dbReference>
<evidence type="ECO:0000256" key="1">
    <source>
        <dbReference type="ARBA" id="ARBA00008796"/>
    </source>
</evidence>
<evidence type="ECO:0000313" key="4">
    <source>
        <dbReference type="Proteomes" id="UP001652625"/>
    </source>
</evidence>
<dbReference type="Gene3D" id="3.40.630.60">
    <property type="match status" value="1"/>
</dbReference>
<proteinExistence type="inferred from homology"/>
<evidence type="ECO:0000256" key="2">
    <source>
        <dbReference type="ARBA" id="ARBA00017712"/>
    </source>
</evidence>
<dbReference type="InterPro" id="IPR016181">
    <property type="entry name" value="Acyl_CoA_acyltransferase"/>
</dbReference>
<keyword evidence="3" id="KW-0688">Ribosomal frameshifting</keyword>
<name>A0A8B6X0M4_HYDVU</name>
<dbReference type="GO" id="GO:0075523">
    <property type="term" value="P:viral translational frameshifting"/>
    <property type="evidence" value="ECO:0007669"/>
    <property type="project" value="UniProtKB-KW"/>
</dbReference>
<dbReference type="InterPro" id="IPR002993">
    <property type="entry name" value="ODC_AZ"/>
</dbReference>
<organism evidence="4 5">
    <name type="scientific">Hydra vulgaris</name>
    <name type="common">Hydra</name>
    <name type="synonym">Hydra attenuata</name>
    <dbReference type="NCBI Taxonomy" id="6087"/>
    <lineage>
        <taxon>Eukaryota</taxon>
        <taxon>Metazoa</taxon>
        <taxon>Cnidaria</taxon>
        <taxon>Hydrozoa</taxon>
        <taxon>Hydroidolina</taxon>
        <taxon>Anthoathecata</taxon>
        <taxon>Aplanulata</taxon>
        <taxon>Hydridae</taxon>
        <taxon>Hydra</taxon>
    </lineage>
</organism>
<evidence type="ECO:0000256" key="3">
    <source>
        <dbReference type="ARBA" id="ARBA00022758"/>
    </source>
</evidence>
<dbReference type="InterPro" id="IPR038581">
    <property type="entry name" value="ODC_AZ_sf"/>
</dbReference>
<reference evidence="5" key="1">
    <citation type="journal article" date="2008" name="BMC Bioinformatics">
        <title>Ornithine decarboxylase antizyme finder (OAF): fast and reliable detection of antizymes with frameshifts in mRNAs.</title>
        <authorList>
            <person name="Bekaert M."/>
            <person name="Ivanov I.P."/>
            <person name="Atkins J.F."/>
            <person name="Baranov P.V."/>
        </authorList>
    </citation>
    <scope>NUCLEOTIDE SEQUENCE</scope>
</reference>
<dbReference type="Proteomes" id="UP001652625">
    <property type="component" value="Chromosome 09"/>
</dbReference>
<dbReference type="OrthoDB" id="5959761at2759"/>
<accession>A0A8B6X0M4</accession>
<evidence type="ECO:0000313" key="5">
    <source>
        <dbReference type="RefSeq" id="NP_001276831.1"/>
    </source>
</evidence>
<dbReference type="PANTHER" id="PTHR10279:SF10">
    <property type="entry name" value="ORNITHINE DECARBOXYLASE ANTIZYME"/>
    <property type="match status" value="1"/>
</dbReference>
<reference evidence="5" key="2">
    <citation type="submission" date="2025-08" db="UniProtKB">
        <authorList>
            <consortium name="RefSeq"/>
        </authorList>
    </citation>
    <scope>IDENTIFICATION</scope>
</reference>
<dbReference type="GO" id="GO:0005634">
    <property type="term" value="C:nucleus"/>
    <property type="evidence" value="ECO:0007669"/>
    <property type="project" value="TreeGrafter"/>
</dbReference>
<dbReference type="CTD" id="100217401"/>
<gene>
    <name evidence="5" type="primary">az</name>
    <name evidence="5" type="synonym">OAZM</name>
</gene>
<dbReference type="SMR" id="A0A8B6X0M4"/>
<dbReference type="RefSeq" id="NP_001276831.1">
    <property type="nucleotide sequence ID" value="NM_001289902.1"/>
</dbReference>
<dbReference type="GO" id="GO:0008073">
    <property type="term" value="F:ornithine decarboxylase inhibitor activity"/>
    <property type="evidence" value="ECO:0007669"/>
    <property type="project" value="InterPro"/>
</dbReference>
<dbReference type="GeneID" id="100217401"/>
<sequence length="159" mass="18381">MSYKGGNKHACIGWWCSNIIQSEIIDNLEGTKENFFKEALLPNECDQDGIELIHFLFEFKDGNHFISSWNGLKISSILFVEISKGELLSGNKESFVQLLDYSEEVIGASTLILCIHKDRKDREDVLRTFMFLGFQLVHHSNIPISIKENFLYMMYSFDD</sequence>
<dbReference type="GO" id="GO:0005737">
    <property type="term" value="C:cytoplasm"/>
    <property type="evidence" value="ECO:0007669"/>
    <property type="project" value="TreeGrafter"/>
</dbReference>
<dbReference type="KEGG" id="hmg:100217401"/>
<dbReference type="Pfam" id="PF02100">
    <property type="entry name" value="ODC_AZ"/>
    <property type="match status" value="1"/>
</dbReference>
<dbReference type="PANTHER" id="PTHR10279">
    <property type="entry name" value="ORNITHINE DECARBOXYLASE ANTIZYME"/>
    <property type="match status" value="1"/>
</dbReference>